<dbReference type="PIRSF" id="PIRSF000883">
    <property type="entry name" value="Pesterase_MJ0912"/>
    <property type="match status" value="1"/>
</dbReference>
<proteinExistence type="inferred from homology"/>
<name>A0A2M8PWM5_9CHLR</name>
<accession>A0A2M8PWM5</accession>
<gene>
    <name evidence="3" type="ORF">CUN49_15170</name>
    <name evidence="4" type="ORF">CUN50_05830</name>
</gene>
<dbReference type="InterPro" id="IPR050126">
    <property type="entry name" value="Ap4A_hydrolase"/>
</dbReference>
<dbReference type="PANTHER" id="PTHR42850">
    <property type="entry name" value="METALLOPHOSPHOESTERASE"/>
    <property type="match status" value="1"/>
</dbReference>
<dbReference type="GO" id="GO:0005737">
    <property type="term" value="C:cytoplasm"/>
    <property type="evidence" value="ECO:0007669"/>
    <property type="project" value="TreeGrafter"/>
</dbReference>
<dbReference type="InterPro" id="IPR029052">
    <property type="entry name" value="Metallo-depent_PP-like"/>
</dbReference>
<dbReference type="GO" id="GO:0016791">
    <property type="term" value="F:phosphatase activity"/>
    <property type="evidence" value="ECO:0007669"/>
    <property type="project" value="TreeGrafter"/>
</dbReference>
<evidence type="ECO:0000256" key="1">
    <source>
        <dbReference type="ARBA" id="ARBA00008950"/>
    </source>
</evidence>
<evidence type="ECO:0000313" key="4">
    <source>
        <dbReference type="EMBL" id="PJF41961.1"/>
    </source>
</evidence>
<comment type="caution">
    <text evidence="4">The sequence shown here is derived from an EMBL/GenBank/DDBJ whole genome shotgun (WGS) entry which is preliminary data.</text>
</comment>
<dbReference type="InterPro" id="IPR024654">
    <property type="entry name" value="Calcineurin-like_PHP_lpxH"/>
</dbReference>
<evidence type="ECO:0000313" key="6">
    <source>
        <dbReference type="Proteomes" id="UP000229681"/>
    </source>
</evidence>
<comment type="similarity">
    <text evidence="1">Belongs to the metallophosphoesterase superfamily. YfcE family.</text>
</comment>
<dbReference type="Proteomes" id="UP000229681">
    <property type="component" value="Unassembled WGS sequence"/>
</dbReference>
<dbReference type="InterPro" id="IPR011152">
    <property type="entry name" value="Pesterase_MJ0912"/>
</dbReference>
<dbReference type="Pfam" id="PF12850">
    <property type="entry name" value="Metallophos_2"/>
    <property type="match status" value="1"/>
</dbReference>
<evidence type="ECO:0000259" key="2">
    <source>
        <dbReference type="Pfam" id="PF12850"/>
    </source>
</evidence>
<feature type="domain" description="Calcineurin-like phosphoesterase" evidence="2">
    <location>
        <begin position="1"/>
        <end position="207"/>
    </location>
</feature>
<sequence length="243" mass="27686">MRILIISDIHANLAAFESVLKDAKGDWDYVWCLGDVVGYGPDPNECCELLRTLPHLCLAGNHDWAALGRLDIRTFNADARKVVLWTQEVLKPENFAYLDALPTTFVLGQYTLAHGSPREPVWEYILDPIIAALNFPHFETPYCFVGHTHTPVIYKLLSERGDTDAQAPTYREPKQLNGHRLIVNPGSVGQPRDANPDASYAILEVEKQILEYRRVPYPVQVTQERMRRADMPDRLIARLEHGW</sequence>
<evidence type="ECO:0000313" key="5">
    <source>
        <dbReference type="Proteomes" id="UP000228947"/>
    </source>
</evidence>
<dbReference type="Gene3D" id="3.60.21.10">
    <property type="match status" value="1"/>
</dbReference>
<dbReference type="Proteomes" id="UP000228947">
    <property type="component" value="Unassembled WGS sequence"/>
</dbReference>
<dbReference type="EMBL" id="PGTM01000349">
    <property type="protein sequence ID" value="PJF34538.1"/>
    <property type="molecule type" value="Genomic_DNA"/>
</dbReference>
<organism evidence="4 5">
    <name type="scientific">Candidatus Thermofonsia Clade 1 bacterium</name>
    <dbReference type="NCBI Taxonomy" id="2364210"/>
    <lineage>
        <taxon>Bacteria</taxon>
        <taxon>Bacillati</taxon>
        <taxon>Chloroflexota</taxon>
        <taxon>Candidatus Thermofontia</taxon>
        <taxon>Candidatus Thermofonsia Clade 1</taxon>
    </lineage>
</organism>
<evidence type="ECO:0000313" key="3">
    <source>
        <dbReference type="EMBL" id="PJF34538.1"/>
    </source>
</evidence>
<dbReference type="PANTHER" id="PTHR42850:SF2">
    <property type="entry name" value="BLL5683 PROTEIN"/>
    <property type="match status" value="1"/>
</dbReference>
<dbReference type="EMBL" id="PGTL01000046">
    <property type="protein sequence ID" value="PJF41961.1"/>
    <property type="molecule type" value="Genomic_DNA"/>
</dbReference>
<dbReference type="AlphaFoldDB" id="A0A2M8PWM5"/>
<accession>A0A2M8PAF5</accession>
<reference evidence="5 6" key="1">
    <citation type="submission" date="2017-11" db="EMBL/GenBank/DDBJ databases">
        <title>Evolution of Phototrophy in the Chloroflexi Phylum Driven by Horizontal Gene Transfer.</title>
        <authorList>
            <person name="Ward L.M."/>
            <person name="Hemp J."/>
            <person name="Shih P.M."/>
            <person name="Mcglynn S.E."/>
            <person name="Fischer W."/>
        </authorList>
    </citation>
    <scope>NUCLEOTIDE SEQUENCE [LARGE SCALE GENOMIC DNA]</scope>
    <source>
        <strain evidence="4">CP1_1M</strain>
        <strain evidence="3">JP3_13</strain>
    </source>
</reference>
<dbReference type="SUPFAM" id="SSF56300">
    <property type="entry name" value="Metallo-dependent phosphatases"/>
    <property type="match status" value="1"/>
</dbReference>
<protein>
    <submittedName>
        <fullName evidence="4">Metallophosphoesterase</fullName>
    </submittedName>
</protein>